<feature type="compositionally biased region" description="Low complexity" evidence="5">
    <location>
        <begin position="784"/>
        <end position="814"/>
    </location>
</feature>
<feature type="compositionally biased region" description="Basic and acidic residues" evidence="5">
    <location>
        <begin position="589"/>
        <end position="619"/>
    </location>
</feature>
<feature type="compositionally biased region" description="Polar residues" evidence="5">
    <location>
        <begin position="27"/>
        <end position="42"/>
    </location>
</feature>
<dbReference type="Gene3D" id="3.30.70.330">
    <property type="match status" value="2"/>
</dbReference>
<evidence type="ECO:0000256" key="1">
    <source>
        <dbReference type="ARBA" id="ARBA00022737"/>
    </source>
</evidence>
<feature type="compositionally biased region" description="Pro residues" evidence="5">
    <location>
        <begin position="118"/>
        <end position="135"/>
    </location>
</feature>
<dbReference type="SUPFAM" id="SSF54928">
    <property type="entry name" value="RNA-binding domain, RBD"/>
    <property type="match status" value="1"/>
</dbReference>
<feature type="compositionally biased region" description="Polar residues" evidence="5">
    <location>
        <begin position="193"/>
        <end position="204"/>
    </location>
</feature>
<dbReference type="FunFam" id="3.30.70.330:FF:000043">
    <property type="entry name" value="paraspeckle component 1 isoform X1"/>
    <property type="match status" value="1"/>
</dbReference>
<dbReference type="PROSITE" id="PS50102">
    <property type="entry name" value="RRM"/>
    <property type="match status" value="2"/>
</dbReference>
<evidence type="ECO:0000256" key="2">
    <source>
        <dbReference type="ARBA" id="ARBA00022884"/>
    </source>
</evidence>
<dbReference type="PANTHER" id="PTHR10352">
    <property type="entry name" value="EUKARYOTIC TRANSLATION INITIATION FACTOR 3 SUBUNIT G"/>
    <property type="match status" value="1"/>
</dbReference>
<organism evidence="7 8">
    <name type="scientific">Oopsacas minuta</name>
    <dbReference type="NCBI Taxonomy" id="111878"/>
    <lineage>
        <taxon>Eukaryota</taxon>
        <taxon>Metazoa</taxon>
        <taxon>Porifera</taxon>
        <taxon>Hexactinellida</taxon>
        <taxon>Hexasterophora</taxon>
        <taxon>Lyssacinosida</taxon>
        <taxon>Leucopsacidae</taxon>
        <taxon>Oopsacas</taxon>
    </lineage>
</organism>
<protein>
    <recommendedName>
        <fullName evidence="6">RRM domain-containing protein</fullName>
    </recommendedName>
</protein>
<keyword evidence="1" id="KW-0677">Repeat</keyword>
<dbReference type="SUPFAM" id="SSF81995">
    <property type="entry name" value="beta-sandwich domain of Sec23/24"/>
    <property type="match status" value="1"/>
</dbReference>
<feature type="compositionally biased region" description="Gly residues" evidence="5">
    <location>
        <begin position="828"/>
        <end position="845"/>
    </location>
</feature>
<reference evidence="7 8" key="1">
    <citation type="journal article" date="2023" name="BMC Biol.">
        <title>The compact genome of the sponge Oopsacas minuta (Hexactinellida) is lacking key metazoan core genes.</title>
        <authorList>
            <person name="Santini S."/>
            <person name="Schenkelaars Q."/>
            <person name="Jourda C."/>
            <person name="Duchesne M."/>
            <person name="Belahbib H."/>
            <person name="Rocher C."/>
            <person name="Selva M."/>
            <person name="Riesgo A."/>
            <person name="Vervoort M."/>
            <person name="Leys S.P."/>
            <person name="Kodjabachian L."/>
            <person name="Le Bivic A."/>
            <person name="Borchiellini C."/>
            <person name="Claverie J.M."/>
            <person name="Renard E."/>
        </authorList>
    </citation>
    <scope>NUCLEOTIDE SEQUENCE [LARGE SCALE GENOMIC DNA]</scope>
    <source>
        <strain evidence="7">SPO-2</strain>
    </source>
</reference>
<dbReference type="Gene3D" id="6.10.250.1170">
    <property type="match status" value="1"/>
</dbReference>
<feature type="domain" description="RRM" evidence="6">
    <location>
        <begin position="344"/>
        <end position="415"/>
    </location>
</feature>
<dbReference type="Pfam" id="PF08075">
    <property type="entry name" value="NOPS"/>
    <property type="match status" value="1"/>
</dbReference>
<feature type="compositionally biased region" description="Low complexity" evidence="5">
    <location>
        <begin position="260"/>
        <end position="286"/>
    </location>
</feature>
<feature type="compositionally biased region" description="Basic and acidic residues" evidence="5">
    <location>
        <begin position="150"/>
        <end position="164"/>
    </location>
</feature>
<feature type="compositionally biased region" description="Polar residues" evidence="5">
    <location>
        <begin position="738"/>
        <end position="755"/>
    </location>
</feature>
<dbReference type="Pfam" id="PF00076">
    <property type="entry name" value="RRM_1"/>
    <property type="match status" value="2"/>
</dbReference>
<feature type="region of interest" description="Disordered" evidence="5">
    <location>
        <begin position="1"/>
        <end position="318"/>
    </location>
</feature>
<keyword evidence="8" id="KW-1185">Reference proteome</keyword>
<comment type="caution">
    <text evidence="7">The sequence shown here is derived from an EMBL/GenBank/DDBJ whole genome shotgun (WGS) entry which is preliminary data.</text>
</comment>
<dbReference type="InterPro" id="IPR012677">
    <property type="entry name" value="Nucleotide-bd_a/b_plait_sf"/>
</dbReference>
<feature type="compositionally biased region" description="Polar residues" evidence="5">
    <location>
        <begin position="51"/>
        <end position="77"/>
    </location>
</feature>
<sequence>MFNYRTNPQGIRPIGGSYFRTPPGQRAQRQSFNRPINTSNRPISKPMGSKPQITITSSTASVVKQSDTQKPNTQESESVIKRPAVEQQPNSDNKLESIKTKDTPVVQQSLYESIPGISPQPPNQPPLSEPPPPLPTTAQSSSVISTTEASDTKKDEKSEDKEEISWSPPPPEPQQKPLSIPLSADTQIPFGATLTQKNSYSERIQSAAKDTPPVPTIQEDTPFQSQFIKGYQPKKVPVKTDTPPQPTKEAKPAPHQNTGQGYSDNNQYQQGQQPQQPQQSTGNPQYGRKRPLPPTGKWQKGGGYTRPAPAPSPMQTEYELDPKVDRSILEAEPKEIIKKFTNRCRLFVGGIVNADEKLLKDMFIKFGAISELWLNKDKGFGFVKMDTRANAQRAIDHYNGLERLNTMIRVRFAARSSAIKISNLSFAVTNELLEDSFKTFGEVEHAIVACDERGKSLGWGVVDFAMKKSAIHAIARCKEGMFILCRSPIPVMVTELKDEDLEEGVVEKTVFRNVLYQREREEGPRFAMPGTMEYQMGLKWKGFLEKARAARESLEENLKSDRVKLEDETESEMIHYLEQQDMLRHQEELRKQDEMRRSDEAKKQESMRYHEMIKQETRRRSQSMRIQDDLKRREESLQRGGEFGGGNEDRGYTRHFGQSRPTESSYGYPSQDYEHGYNTKPQQDWGQSTGSSHQKEWVTESDTSYGNSGYQGNQGRSTQSCYDDYSGYSSQYDQGQSVNQYGGDSYNKDQYSSGDQYRGDNRGYTSNSNAQSRDEYRNYGNNPTGASSSGNYSSDGYGTGYGASSSQAQSGSGDWNYGQGGQSNIYEGGYGDQYGDNQPGGGGGSYDRRRPHSGDMSAGRMGYPGSEKRRKF</sequence>
<evidence type="ECO:0000256" key="5">
    <source>
        <dbReference type="SAM" id="MobiDB-lite"/>
    </source>
</evidence>
<dbReference type="Proteomes" id="UP001165289">
    <property type="component" value="Unassembled WGS sequence"/>
</dbReference>
<dbReference type="GO" id="GO:0003723">
    <property type="term" value="F:RNA binding"/>
    <property type="evidence" value="ECO:0007669"/>
    <property type="project" value="UniProtKB-UniRule"/>
</dbReference>
<keyword evidence="2 3" id="KW-0694">RNA-binding</keyword>
<evidence type="ECO:0000256" key="3">
    <source>
        <dbReference type="PROSITE-ProRule" id="PRU00176"/>
    </source>
</evidence>
<evidence type="ECO:0000313" key="7">
    <source>
        <dbReference type="EMBL" id="KAI6657536.1"/>
    </source>
</evidence>
<evidence type="ECO:0000256" key="4">
    <source>
        <dbReference type="SAM" id="Coils"/>
    </source>
</evidence>
<keyword evidence="4" id="KW-0175">Coiled coil</keyword>
<feature type="compositionally biased region" description="Polar residues" evidence="5">
    <location>
        <begin position="659"/>
        <end position="668"/>
    </location>
</feature>
<name>A0AAV7KB55_9METZ</name>
<feature type="compositionally biased region" description="Polar residues" evidence="5">
    <location>
        <begin position="679"/>
        <end position="692"/>
    </location>
</feature>
<feature type="domain" description="RRM" evidence="6">
    <location>
        <begin position="417"/>
        <end position="498"/>
    </location>
</feature>
<feature type="coiled-coil region" evidence="4">
    <location>
        <begin position="544"/>
        <end position="571"/>
    </location>
</feature>
<feature type="compositionally biased region" description="Low complexity" evidence="5">
    <location>
        <begin position="233"/>
        <end position="242"/>
    </location>
</feature>
<feature type="compositionally biased region" description="Polar residues" evidence="5">
    <location>
        <begin position="218"/>
        <end position="227"/>
    </location>
</feature>
<feature type="compositionally biased region" description="Low complexity" evidence="5">
    <location>
        <begin position="722"/>
        <end position="737"/>
    </location>
</feature>
<dbReference type="AlphaFoldDB" id="A0AAV7KB55"/>
<dbReference type="InterPro" id="IPR012975">
    <property type="entry name" value="NOPS"/>
</dbReference>
<feature type="compositionally biased region" description="Basic and acidic residues" evidence="5">
    <location>
        <begin position="626"/>
        <end position="637"/>
    </location>
</feature>
<proteinExistence type="predicted"/>
<dbReference type="EMBL" id="JAKMXF010000111">
    <property type="protein sequence ID" value="KAI6657536.1"/>
    <property type="molecule type" value="Genomic_DNA"/>
</dbReference>
<dbReference type="InterPro" id="IPR035979">
    <property type="entry name" value="RBD_domain_sf"/>
</dbReference>
<feature type="compositionally biased region" description="Polar residues" evidence="5">
    <location>
        <begin position="700"/>
        <end position="721"/>
    </location>
</feature>
<gene>
    <name evidence="7" type="ORF">LOD99_280</name>
</gene>
<evidence type="ECO:0000259" key="6">
    <source>
        <dbReference type="PROSITE" id="PS50102"/>
    </source>
</evidence>
<dbReference type="InterPro" id="IPR000504">
    <property type="entry name" value="RRM_dom"/>
</dbReference>
<feature type="compositionally biased region" description="Basic and acidic residues" evidence="5">
    <location>
        <begin position="93"/>
        <end position="102"/>
    </location>
</feature>
<feature type="region of interest" description="Disordered" evidence="5">
    <location>
        <begin position="589"/>
        <end position="872"/>
    </location>
</feature>
<evidence type="ECO:0000313" key="8">
    <source>
        <dbReference type="Proteomes" id="UP001165289"/>
    </source>
</evidence>
<dbReference type="SMART" id="SM00360">
    <property type="entry name" value="RRM"/>
    <property type="match status" value="2"/>
</dbReference>
<accession>A0AAV7KB55</accession>